<protein>
    <submittedName>
        <fullName evidence="8">Monooxygenase</fullName>
        <ecNumber evidence="8">1.14.14.5</ecNumber>
    </submittedName>
</protein>
<keyword evidence="9" id="KW-1185">Reference proteome</keyword>
<dbReference type="PANTHER" id="PTHR30011:SF16">
    <property type="entry name" value="C2H2 FINGER DOMAIN TRANSCRIPTION FACTOR (EUROFUNG)-RELATED"/>
    <property type="match status" value="1"/>
</dbReference>
<dbReference type="SUPFAM" id="SSF51679">
    <property type="entry name" value="Bacterial luciferase-like"/>
    <property type="match status" value="1"/>
</dbReference>
<dbReference type="InterPro" id="IPR011251">
    <property type="entry name" value="Luciferase-like_dom"/>
</dbReference>
<evidence type="ECO:0000256" key="6">
    <source>
        <dbReference type="SAM" id="MobiDB-lite"/>
    </source>
</evidence>
<evidence type="ECO:0000256" key="1">
    <source>
        <dbReference type="ARBA" id="ARBA00022630"/>
    </source>
</evidence>
<keyword evidence="4 8" id="KW-0503">Monooxygenase</keyword>
<gene>
    <name evidence="8" type="ORF">BN7_4232</name>
</gene>
<evidence type="ECO:0000313" key="8">
    <source>
        <dbReference type="EMBL" id="CCH44663.1"/>
    </source>
</evidence>
<keyword evidence="1" id="KW-0285">Flavoprotein</keyword>
<accession>K0KTT7</accession>
<dbReference type="Gene3D" id="3.20.20.30">
    <property type="entry name" value="Luciferase-like domain"/>
    <property type="match status" value="1"/>
</dbReference>
<dbReference type="InterPro" id="IPR051260">
    <property type="entry name" value="Diverse_substr_monoxygenases"/>
</dbReference>
<evidence type="ECO:0000259" key="7">
    <source>
        <dbReference type="Pfam" id="PF00296"/>
    </source>
</evidence>
<evidence type="ECO:0000256" key="5">
    <source>
        <dbReference type="ARBA" id="ARBA00033748"/>
    </source>
</evidence>
<dbReference type="Pfam" id="PF00296">
    <property type="entry name" value="Bac_luciferase"/>
    <property type="match status" value="1"/>
</dbReference>
<dbReference type="PIRSF" id="PIRSF000337">
    <property type="entry name" value="NTA_MOA"/>
    <property type="match status" value="1"/>
</dbReference>
<dbReference type="HOGENOM" id="CLU_022256_0_0_1"/>
<evidence type="ECO:0000256" key="3">
    <source>
        <dbReference type="ARBA" id="ARBA00023002"/>
    </source>
</evidence>
<comment type="caution">
    <text evidence="8">The sequence shown here is derived from an EMBL/GenBank/DDBJ whole genome shotgun (WGS) entry which is preliminary data.</text>
</comment>
<comment type="similarity">
    <text evidence="5">Belongs to the NtaA/SnaA/DszA monooxygenase family.</text>
</comment>
<feature type="region of interest" description="Disordered" evidence="6">
    <location>
        <begin position="472"/>
        <end position="496"/>
    </location>
</feature>
<dbReference type="InterPro" id="IPR036661">
    <property type="entry name" value="Luciferase-like_sf"/>
</dbReference>
<sequence>MTKQIVVNAFAMGCSGLQSPGLWKHPKDQSSNFDTLEYWVDLVKLLEKGKFNALFLADVLSPYDVYDGPGNFEPVAKSGAQFPVIEPSAIISLLASVTKNLSFGITFSTISEAPYHFTRRLATLDHLTKGRVGWNIVTSYLDSSARNLLNNENLPLRTERYERAEEYLQVVSKLLLSSWRDDAVEKNPKTGIYSNPEKIRKINHKGKWFKVPGPSITHPTPQRLPVLLQAGASSEGKDFAARNAEVIFLTNFTPETLGLNIQDIKTIAKEKYGRNPEDLKFLTLVTVIIGDTHEEAELKFQDYKKYGDLEGAQALFSGWTGINIGQFEPHEELKDVGSNAIRGIVSNWTKVGPGEDPNFKKTRESVAKQITVGGLGPVFYGTGEEVADTIARWVDISDVDGFNFTYAVSPGSFEDIVYKLLPILRERGIVWDDYPQKPNGETLTFRENIFGVGEDFVKKEHFAYDLRWRSNESKQEFEERQTSDGSDFESNKRQKV</sequence>
<dbReference type="InterPro" id="IPR016215">
    <property type="entry name" value="NTA_MOA"/>
</dbReference>
<dbReference type="PANTHER" id="PTHR30011">
    <property type="entry name" value="ALKANESULFONATE MONOOXYGENASE-RELATED"/>
    <property type="match status" value="1"/>
</dbReference>
<dbReference type="eggNOG" id="ENOG502QSR6">
    <property type="taxonomic scope" value="Eukaryota"/>
</dbReference>
<dbReference type="AlphaFoldDB" id="K0KTT7"/>
<dbReference type="InParanoid" id="K0KTT7"/>
<evidence type="ECO:0000256" key="4">
    <source>
        <dbReference type="ARBA" id="ARBA00023033"/>
    </source>
</evidence>
<dbReference type="GO" id="GO:0008726">
    <property type="term" value="F:alkanesulfonate monooxygenase activity"/>
    <property type="evidence" value="ECO:0007669"/>
    <property type="project" value="UniProtKB-EC"/>
</dbReference>
<feature type="compositionally biased region" description="Basic and acidic residues" evidence="6">
    <location>
        <begin position="472"/>
        <end position="482"/>
    </location>
</feature>
<proteinExistence type="inferred from homology"/>
<feature type="domain" description="Luciferase-like" evidence="7">
    <location>
        <begin position="26"/>
        <end position="395"/>
    </location>
</feature>
<dbReference type="NCBIfam" id="TIGR03860">
    <property type="entry name" value="FMN_nitrolo"/>
    <property type="match status" value="1"/>
</dbReference>
<organism evidence="8 9">
    <name type="scientific">Wickerhamomyces ciferrii (strain ATCC 14091 / BCRC 22168 / CBS 111 / JCM 3599 / NBRC 0793 / NRRL Y-1031 F-60-10)</name>
    <name type="common">Yeast</name>
    <name type="synonym">Pichia ciferrii</name>
    <dbReference type="NCBI Taxonomy" id="1206466"/>
    <lineage>
        <taxon>Eukaryota</taxon>
        <taxon>Fungi</taxon>
        <taxon>Dikarya</taxon>
        <taxon>Ascomycota</taxon>
        <taxon>Saccharomycotina</taxon>
        <taxon>Saccharomycetes</taxon>
        <taxon>Phaffomycetales</taxon>
        <taxon>Wickerhamomycetaceae</taxon>
        <taxon>Wickerhamomyces</taxon>
    </lineage>
</organism>
<dbReference type="Proteomes" id="UP000009328">
    <property type="component" value="Unassembled WGS sequence"/>
</dbReference>
<keyword evidence="2" id="KW-0288">FMN</keyword>
<keyword evidence="3 8" id="KW-0560">Oxidoreductase</keyword>
<evidence type="ECO:0000256" key="2">
    <source>
        <dbReference type="ARBA" id="ARBA00022643"/>
    </source>
</evidence>
<name>K0KTT7_WICCF</name>
<dbReference type="EMBL" id="CAIF01000150">
    <property type="protein sequence ID" value="CCH44663.1"/>
    <property type="molecule type" value="Genomic_DNA"/>
</dbReference>
<reference evidence="8 9" key="1">
    <citation type="journal article" date="2012" name="Eukaryot. Cell">
        <title>Draft genome sequence of Wickerhamomyces ciferrii NRRL Y-1031 F-60-10.</title>
        <authorList>
            <person name="Schneider J."/>
            <person name="Andrea H."/>
            <person name="Blom J."/>
            <person name="Jaenicke S."/>
            <person name="Ruckert C."/>
            <person name="Schorsch C."/>
            <person name="Szczepanowski R."/>
            <person name="Farwick M."/>
            <person name="Goesmann A."/>
            <person name="Puhler A."/>
            <person name="Schaffer S."/>
            <person name="Tauch A."/>
            <person name="Kohler T."/>
            <person name="Brinkrolf K."/>
        </authorList>
    </citation>
    <scope>NUCLEOTIDE SEQUENCE [LARGE SCALE GENOMIC DNA]</scope>
    <source>
        <strain evidence="9">ATCC 14091 / BCRC 22168 / CBS 111 / JCM 3599 / NBRC 0793 / NRRL Y-1031 F-60-10</strain>
    </source>
</reference>
<dbReference type="EC" id="1.14.14.5" evidence="8"/>
<evidence type="ECO:0000313" key="9">
    <source>
        <dbReference type="Proteomes" id="UP000009328"/>
    </source>
</evidence>
<dbReference type="STRING" id="1206466.K0KTT7"/>